<keyword evidence="2" id="KW-1185">Reference proteome</keyword>
<dbReference type="AlphaFoldDB" id="T1I134"/>
<dbReference type="OMA" id="MENELVT"/>
<protein>
    <submittedName>
        <fullName evidence="1">Uncharacterized protein</fullName>
    </submittedName>
</protein>
<dbReference type="GeneID" id="141446684"/>
<dbReference type="eggNOG" id="ENOG502SC6U">
    <property type="taxonomic scope" value="Eukaryota"/>
</dbReference>
<dbReference type="EMBL" id="ACPB03016233">
    <property type="status" value="NOT_ANNOTATED_CDS"/>
    <property type="molecule type" value="Genomic_DNA"/>
</dbReference>
<dbReference type="Proteomes" id="UP000015103">
    <property type="component" value="Unassembled WGS sequence"/>
</dbReference>
<reference evidence="1" key="1">
    <citation type="submission" date="2015-05" db="UniProtKB">
        <authorList>
            <consortium name="EnsemblMetazoa"/>
        </authorList>
    </citation>
    <scope>IDENTIFICATION</scope>
</reference>
<dbReference type="InParanoid" id="T1I134"/>
<dbReference type="RefSeq" id="XP_073969445.1">
    <property type="nucleotide sequence ID" value="XM_074113344.1"/>
</dbReference>
<proteinExistence type="predicted"/>
<dbReference type="VEuPathDB" id="VectorBase:RPRC010004"/>
<evidence type="ECO:0000313" key="1">
    <source>
        <dbReference type="EnsemblMetazoa" id="RPRC010004-PA"/>
    </source>
</evidence>
<accession>T1I134</accession>
<sequence>MKSDVWIAVLASVCAGVAVADAILTGSTSTEQQLSSEQLPHQRQLQEVAESVKSDRKGDFIAQPSYEHAHYQLPGDYDGYGGHGGHFDHHHHHVDHYGGGDSLKHLLVPLAGVALLGAAALFAANPVLLQLGVISGRRRRSTVQEEDKQEMLERLNSIHLLEKFFNQFPKDQVKQQEKRLLANYLHCSGIADEENMCLERLSCEIASPYANATKLEREVLKIVTRDIMENELVTADLKQRIVEAKQIGIRQADCRKYFCSELDLSKHVK</sequence>
<dbReference type="EnsemblMetazoa" id="RPRC010004-RA">
    <property type="protein sequence ID" value="RPRC010004-PA"/>
    <property type="gene ID" value="RPRC010004"/>
</dbReference>
<name>T1I134_RHOPR</name>
<organism evidence="1 2">
    <name type="scientific">Rhodnius prolixus</name>
    <name type="common">Triatomid bug</name>
    <dbReference type="NCBI Taxonomy" id="13249"/>
    <lineage>
        <taxon>Eukaryota</taxon>
        <taxon>Metazoa</taxon>
        <taxon>Ecdysozoa</taxon>
        <taxon>Arthropoda</taxon>
        <taxon>Hexapoda</taxon>
        <taxon>Insecta</taxon>
        <taxon>Pterygota</taxon>
        <taxon>Neoptera</taxon>
        <taxon>Paraneoptera</taxon>
        <taxon>Hemiptera</taxon>
        <taxon>Heteroptera</taxon>
        <taxon>Panheteroptera</taxon>
        <taxon>Cimicomorpha</taxon>
        <taxon>Reduviidae</taxon>
        <taxon>Triatominae</taxon>
        <taxon>Rhodnius</taxon>
    </lineage>
</organism>
<dbReference type="HOGENOM" id="CLU_1035527_0_0_1"/>
<evidence type="ECO:0000313" key="2">
    <source>
        <dbReference type="Proteomes" id="UP000015103"/>
    </source>
</evidence>